<comment type="function">
    <text evidence="5">Involved in the small subunit (SSU) processome assembly and function, and in the 18S rRNA synthesis. Required for the early cleavages at sites A0, A1 and A2.</text>
</comment>
<name>A0AAD6J1Q9_DREDA</name>
<evidence type="ECO:0000256" key="4">
    <source>
        <dbReference type="ARBA" id="ARBA00023242"/>
    </source>
</evidence>
<evidence type="ECO:0000313" key="11">
    <source>
        <dbReference type="Proteomes" id="UP001221413"/>
    </source>
</evidence>
<feature type="compositionally biased region" description="Acidic residues" evidence="8">
    <location>
        <begin position="97"/>
        <end position="111"/>
    </location>
</feature>
<dbReference type="AlphaFoldDB" id="A0AAD6J1Q9"/>
<feature type="compositionally biased region" description="Polar residues" evidence="8">
    <location>
        <begin position="168"/>
        <end position="177"/>
    </location>
</feature>
<dbReference type="SUPFAM" id="SSF54928">
    <property type="entry name" value="RNA-binding domain, RBD"/>
    <property type="match status" value="1"/>
</dbReference>
<dbReference type="Proteomes" id="UP001221413">
    <property type="component" value="Unassembled WGS sequence"/>
</dbReference>
<feature type="domain" description="RRM" evidence="9">
    <location>
        <begin position="200"/>
        <end position="282"/>
    </location>
</feature>
<dbReference type="Gene3D" id="3.30.70.330">
    <property type="match status" value="1"/>
</dbReference>
<evidence type="ECO:0000256" key="1">
    <source>
        <dbReference type="ARBA" id="ARBA00004604"/>
    </source>
</evidence>
<evidence type="ECO:0000256" key="6">
    <source>
        <dbReference type="ARBA" id="ARBA00032634"/>
    </source>
</evidence>
<proteinExistence type="inferred from homology"/>
<comment type="caution">
    <text evidence="10">The sequence shown here is derived from an EMBL/GenBank/DDBJ whole genome shotgun (WGS) entry which is preliminary data.</text>
</comment>
<accession>A0AAD6J1Q9</accession>
<dbReference type="InterPro" id="IPR034353">
    <property type="entry name" value="ABT1/ESF2_RRM"/>
</dbReference>
<evidence type="ECO:0000256" key="8">
    <source>
        <dbReference type="SAM" id="MobiDB-lite"/>
    </source>
</evidence>
<feature type="region of interest" description="Disordered" evidence="8">
    <location>
        <begin position="36"/>
        <end position="177"/>
    </location>
</feature>
<evidence type="ECO:0000256" key="3">
    <source>
        <dbReference type="ARBA" id="ARBA00022884"/>
    </source>
</evidence>
<dbReference type="CDD" id="cd12263">
    <property type="entry name" value="RRM_ABT1_like"/>
    <property type="match status" value="1"/>
</dbReference>
<keyword evidence="4" id="KW-0539">Nucleus</keyword>
<dbReference type="GO" id="GO:0003723">
    <property type="term" value="F:RNA binding"/>
    <property type="evidence" value="ECO:0007669"/>
    <property type="project" value="UniProtKB-UniRule"/>
</dbReference>
<dbReference type="GO" id="GO:0000472">
    <property type="term" value="P:endonucleolytic cleavage to generate mature 5'-end of SSU-rRNA from (SSU-rRNA, 5.8S rRNA, LSU-rRNA)"/>
    <property type="evidence" value="ECO:0007669"/>
    <property type="project" value="TreeGrafter"/>
</dbReference>
<dbReference type="InterPro" id="IPR035979">
    <property type="entry name" value="RBD_domain_sf"/>
</dbReference>
<protein>
    <recommendedName>
        <fullName evidence="6">18S rRNA factor 2</fullName>
    </recommendedName>
</protein>
<sequence length="790" mass="88761">MRSRGNVYKKTADGSSQASPPSINVLHPAVALSKFLPTTSNEATMSPRARARASDWMHTTSDDEDAVAGHGYSSDEDQRTQISRPAKRRRLSHSPSESEDEDDENLSDDEEVQRPVNGRRKRPAADDDDDEDEELEDDEDEELDEDDEDEAERFLPAVATIPLKKTKPNPSTTSLDITDSSQLTRQTGTQALGESLSKTGLIYLSRIPPYMTPPQIRQLLTPFGTISRIFLSPELPSAYQARIKTGGNKKRQFVEGWIEFQRKKDAKRCAESLNAQQVGGRKRGWWYDDLWNMKYLPGFKWNHLTAQIANENATRQARSRAEIGQTTKKSKIYLQNFKRGKMVNNMQAAAKEKKRKLEGSNDNEASLAADTLDEGNDLRRTFGQLASSTKAVNRTTVKSTASGQKSEAMKKLLKPSLMNRNYEEKAAARNRLQLLIVYRHILHVLQQIIRVDLRYAVIFVPFPVRARIHLHRAAVRCLHALHLAGTPRFVRLVQRQRLPQLLVLLDVTHEHLELALHPLLIRLLGQQLAFILGHAAQLPVSVLVLLAPRVVLLDEHDFRYPAGVLASLNTVPERKYPIAESPGWRTAPRWVRIRYVVSETPMSLAFATVASARTWRPFVGPSGSMSRTMNSVRTEASAMLPNGARQYTGVAISQRVRVDVVGCVSDLVADEDGADVAEALRELEREDDEVVFTDRDQLDRVGEFEAFRRRVDVVGNQLFGLLGLDGCDGAEEVEQLLRMRPLEEEEVEAVLDFLDVDAVADFAQSGHCWYATTYSTSNDCWSIVFSNACV</sequence>
<dbReference type="PROSITE" id="PS50102">
    <property type="entry name" value="RRM"/>
    <property type="match status" value="1"/>
</dbReference>
<evidence type="ECO:0000256" key="2">
    <source>
        <dbReference type="ARBA" id="ARBA00005819"/>
    </source>
</evidence>
<dbReference type="EMBL" id="JAQGDS010000003">
    <property type="protein sequence ID" value="KAJ6262009.1"/>
    <property type="molecule type" value="Genomic_DNA"/>
</dbReference>
<feature type="compositionally biased region" description="Acidic residues" evidence="8">
    <location>
        <begin position="126"/>
        <end position="151"/>
    </location>
</feature>
<keyword evidence="11" id="KW-1185">Reference proteome</keyword>
<comment type="subcellular location">
    <subcellularLocation>
        <location evidence="1">Nucleus</location>
        <location evidence="1">Nucleolus</location>
    </subcellularLocation>
</comment>
<dbReference type="GO" id="GO:0000447">
    <property type="term" value="P:endonucleolytic cleavage in ITS1 to separate SSU-rRNA from 5.8S rRNA and LSU-rRNA from tricistronic rRNA transcript (SSU-rRNA, 5.8S rRNA, LSU-rRNA)"/>
    <property type="evidence" value="ECO:0007669"/>
    <property type="project" value="TreeGrafter"/>
</dbReference>
<dbReference type="GO" id="GO:0034462">
    <property type="term" value="P:small-subunit processome assembly"/>
    <property type="evidence" value="ECO:0007669"/>
    <property type="project" value="TreeGrafter"/>
</dbReference>
<comment type="similarity">
    <text evidence="2">Belongs to the ESF2/ABP1 family.</text>
</comment>
<dbReference type="InterPro" id="IPR012677">
    <property type="entry name" value="Nucleotide-bd_a/b_plait_sf"/>
</dbReference>
<evidence type="ECO:0000256" key="7">
    <source>
        <dbReference type="PROSITE-ProRule" id="PRU00176"/>
    </source>
</evidence>
<feature type="compositionally biased region" description="Polar residues" evidence="8">
    <location>
        <begin position="13"/>
        <end position="22"/>
    </location>
</feature>
<gene>
    <name evidence="10" type="ORF">Dda_2810</name>
</gene>
<keyword evidence="3 7" id="KW-0694">RNA-binding</keyword>
<dbReference type="InterPro" id="IPR000504">
    <property type="entry name" value="RRM_dom"/>
</dbReference>
<dbReference type="GO" id="GO:0005730">
    <property type="term" value="C:nucleolus"/>
    <property type="evidence" value="ECO:0007669"/>
    <property type="project" value="UniProtKB-SubCell"/>
</dbReference>
<organism evidence="10 11">
    <name type="scientific">Drechslerella dactyloides</name>
    <name type="common">Nematode-trapping fungus</name>
    <name type="synonym">Arthrobotrys dactyloides</name>
    <dbReference type="NCBI Taxonomy" id="74499"/>
    <lineage>
        <taxon>Eukaryota</taxon>
        <taxon>Fungi</taxon>
        <taxon>Dikarya</taxon>
        <taxon>Ascomycota</taxon>
        <taxon>Pezizomycotina</taxon>
        <taxon>Orbiliomycetes</taxon>
        <taxon>Orbiliales</taxon>
        <taxon>Orbiliaceae</taxon>
        <taxon>Drechslerella</taxon>
    </lineage>
</organism>
<dbReference type="PANTHER" id="PTHR12311:SF7">
    <property type="entry name" value="ACTIVATOR OF BASAL TRANSCRIPTION 1"/>
    <property type="match status" value="1"/>
</dbReference>
<dbReference type="InterPro" id="IPR039119">
    <property type="entry name" value="ABT1/Esf2"/>
</dbReference>
<evidence type="ECO:0000259" key="9">
    <source>
        <dbReference type="PROSITE" id="PS50102"/>
    </source>
</evidence>
<dbReference type="PANTHER" id="PTHR12311">
    <property type="entry name" value="ACTIVATOR OF BASAL TRANSCRIPTION 1"/>
    <property type="match status" value="1"/>
</dbReference>
<evidence type="ECO:0000256" key="5">
    <source>
        <dbReference type="ARBA" id="ARBA00025024"/>
    </source>
</evidence>
<feature type="region of interest" description="Disordered" evidence="8">
    <location>
        <begin position="1"/>
        <end position="23"/>
    </location>
</feature>
<evidence type="ECO:0000313" key="10">
    <source>
        <dbReference type="EMBL" id="KAJ6262009.1"/>
    </source>
</evidence>
<reference evidence="10" key="1">
    <citation type="submission" date="2023-01" db="EMBL/GenBank/DDBJ databases">
        <title>The chitinases involved in constricting ring structure development in the nematode-trapping fungus Drechslerella dactyloides.</title>
        <authorList>
            <person name="Wang R."/>
            <person name="Zhang L."/>
            <person name="Tang P."/>
            <person name="Li S."/>
            <person name="Liang L."/>
        </authorList>
    </citation>
    <scope>NUCLEOTIDE SEQUENCE</scope>
    <source>
        <strain evidence="10">YMF1.00031</strain>
    </source>
</reference>
<dbReference type="GO" id="GO:0000480">
    <property type="term" value="P:endonucleolytic cleavage in 5'-ETS of tricistronic rRNA transcript (SSU-rRNA, 5.8S rRNA, LSU-rRNA)"/>
    <property type="evidence" value="ECO:0007669"/>
    <property type="project" value="TreeGrafter"/>
</dbReference>